<dbReference type="InterPro" id="IPR011320">
    <property type="entry name" value="RNase_H1_N"/>
</dbReference>
<dbReference type="SUPFAM" id="SSF53098">
    <property type="entry name" value="Ribonuclease H-like"/>
    <property type="match status" value="1"/>
</dbReference>
<organism evidence="2 3">
    <name type="scientific">Streptobacillus moniliformis (strain ATCC 14647 / DSM 12112 / NCTC 10651 / 9901)</name>
    <dbReference type="NCBI Taxonomy" id="519441"/>
    <lineage>
        <taxon>Bacteria</taxon>
        <taxon>Fusobacteriati</taxon>
        <taxon>Fusobacteriota</taxon>
        <taxon>Fusobacteriia</taxon>
        <taxon>Fusobacteriales</taxon>
        <taxon>Leptotrichiaceae</taxon>
        <taxon>Streptobacillus</taxon>
    </lineage>
</organism>
<dbReference type="OrthoDB" id="9811552at2"/>
<evidence type="ECO:0000313" key="3">
    <source>
        <dbReference type="Proteomes" id="UP000002072"/>
    </source>
</evidence>
<reference evidence="2 3" key="1">
    <citation type="journal article" date="2009" name="Stand. Genomic Sci.">
        <title>Complete genome sequence of Streptobacillus moniliformis type strain (9901T).</title>
        <authorList>
            <person name="Nolan M."/>
            <person name="Gronow S."/>
            <person name="Lapidus A."/>
            <person name="Ivanova N."/>
            <person name="Copeland A."/>
            <person name="Lucas S."/>
            <person name="Del Rio T.G."/>
            <person name="Chen F."/>
            <person name="Tice H."/>
            <person name="Pitluck S."/>
            <person name="Cheng J.F."/>
            <person name="Sims D."/>
            <person name="Meincke L."/>
            <person name="Bruce D."/>
            <person name="Goodwin L."/>
            <person name="Brettin T."/>
            <person name="Han C."/>
            <person name="Detter J.C."/>
            <person name="Ovchinikova G."/>
            <person name="Pati A."/>
            <person name="Mavromatis K."/>
            <person name="Mikhailova N."/>
            <person name="Chen A."/>
            <person name="Palaniappan K."/>
            <person name="Land M."/>
            <person name="Hauser L."/>
            <person name="Chang Y.J."/>
            <person name="Jeffries C.D."/>
            <person name="Rohde M."/>
            <person name="Sproer C."/>
            <person name="Goker M."/>
            <person name="Bristow J."/>
            <person name="Eisen J.A."/>
            <person name="Markowitz V."/>
            <person name="Hugenholtz P."/>
            <person name="Kyrpides N.C."/>
            <person name="Klenk H.P."/>
            <person name="Chain P."/>
        </authorList>
    </citation>
    <scope>NUCLEOTIDE SEQUENCE [LARGE SCALE GENOMIC DNA]</scope>
    <source>
        <strain evidence="3">ATCC 14647 / DSM 12112 / NCTC 10651 / 9901</strain>
    </source>
</reference>
<dbReference type="Pfam" id="PF01693">
    <property type="entry name" value="Cauli_VI"/>
    <property type="match status" value="1"/>
</dbReference>
<gene>
    <name evidence="2" type="ordered locus">Smon_0263</name>
</gene>
<accession>D1AWS2</accession>
<dbReference type="Gene3D" id="3.40.970.10">
    <property type="entry name" value="Ribonuclease H1, N-terminal domain"/>
    <property type="match status" value="1"/>
</dbReference>
<dbReference type="STRING" id="519441.Smon_0263"/>
<evidence type="ECO:0000313" key="2">
    <source>
        <dbReference type="EMBL" id="ACZ00748.1"/>
    </source>
</evidence>
<dbReference type="GeneID" id="29673925"/>
<dbReference type="InterPro" id="IPR012337">
    <property type="entry name" value="RNaseH-like_sf"/>
</dbReference>
<dbReference type="HOGENOM" id="CLU_093125_0_0_0"/>
<dbReference type="AlphaFoldDB" id="D1AWS2"/>
<dbReference type="Proteomes" id="UP000002072">
    <property type="component" value="Chromosome"/>
</dbReference>
<dbReference type="Gene3D" id="3.30.420.10">
    <property type="entry name" value="Ribonuclease H-like superfamily/Ribonuclease H"/>
    <property type="match status" value="1"/>
</dbReference>
<keyword evidence="3" id="KW-1185">Reference proteome</keyword>
<evidence type="ECO:0000259" key="1">
    <source>
        <dbReference type="Pfam" id="PF01693"/>
    </source>
</evidence>
<dbReference type="InterPro" id="IPR037056">
    <property type="entry name" value="RNase_H1_N_sf"/>
</dbReference>
<dbReference type="eggNOG" id="COG3341">
    <property type="taxonomic scope" value="Bacteria"/>
</dbReference>
<dbReference type="InterPro" id="IPR036397">
    <property type="entry name" value="RNaseH_sf"/>
</dbReference>
<feature type="domain" description="Ribonuclease H1 N-terminal" evidence="1">
    <location>
        <begin position="11"/>
        <end position="45"/>
    </location>
</feature>
<dbReference type="KEGG" id="smf:Smon_0263"/>
<name>D1AWS2_STRM9</name>
<protein>
    <recommendedName>
        <fullName evidence="1">Ribonuclease H1 N-terminal domain-containing protein</fullName>
    </recommendedName>
</protein>
<dbReference type="RefSeq" id="WP_012858305.1">
    <property type="nucleotide sequence ID" value="NC_013515.1"/>
</dbReference>
<proteinExistence type="predicted"/>
<dbReference type="GO" id="GO:0003676">
    <property type="term" value="F:nucleic acid binding"/>
    <property type="evidence" value="ECO:0007669"/>
    <property type="project" value="InterPro"/>
</dbReference>
<dbReference type="EMBL" id="CP001779">
    <property type="protein sequence ID" value="ACZ00748.1"/>
    <property type="molecule type" value="Genomic_DNA"/>
</dbReference>
<sequence length="200" mass="22897">MVYAYYIEEEKKSGLVKTWSECQSLTKGKNARFKKFDNENEAKSWLEAGALYTPKSKSTSKLHKDAIYFDSGTGRNTIVEVKVSDVYGDSLLPFIMPHEKINSYGNYFLNNNRTNNFGELTGLFIALKYALKYDVKKICGDSKLIIDFWSLGRYKEENIDIDTIKLIEKVVELRKEFENIGGEILYVSGDINPADLGFHK</sequence>